<evidence type="ECO:0000256" key="1">
    <source>
        <dbReference type="SAM" id="MobiDB-lite"/>
    </source>
</evidence>
<sequence>MDSSSLSFLIHPQSSNRNSKPTSLSRLPFKLLRPPEFHFPRNFMATGVEVDDFIRMSRSRQSRGSSASVDEEEEVLWAAIERLPTYDRLRKGMLRQVAENGKVVYDEVDVRKLGFEERKGLMEKMVKVVEEDNEKFLRRIRDRMDRMGIEIPKIEVRFEKLSVEGDVYVGSRAQPTLLNVTLNTFEVFSIF</sequence>
<keyword evidence="4" id="KW-1185">Reference proteome</keyword>
<feature type="domain" description="Pleiotropic ABC efflux transporter N-terminal" evidence="2">
    <location>
        <begin position="130"/>
        <end position="180"/>
    </location>
</feature>
<name>A0ABP0YRB3_9ROSI</name>
<dbReference type="Pfam" id="PF14510">
    <property type="entry name" value="ABC_trans_N"/>
    <property type="match status" value="1"/>
</dbReference>
<protein>
    <recommendedName>
        <fullName evidence="2">Pleiotropic ABC efflux transporter N-terminal domain-containing protein</fullName>
    </recommendedName>
</protein>
<proteinExistence type="predicted"/>
<dbReference type="PANTHER" id="PTHR48040:SF42">
    <property type="entry name" value="ABC TRANSPORTER DOMAIN-CONTAINING PROTEIN"/>
    <property type="match status" value="1"/>
</dbReference>
<dbReference type="PANTHER" id="PTHR48040">
    <property type="entry name" value="PLEIOTROPIC DRUG RESISTANCE PROTEIN 1-LIKE ISOFORM X1"/>
    <property type="match status" value="1"/>
</dbReference>
<evidence type="ECO:0000259" key="2">
    <source>
        <dbReference type="Pfam" id="PF14510"/>
    </source>
</evidence>
<dbReference type="Proteomes" id="UP001642487">
    <property type="component" value="Chromosome 5"/>
</dbReference>
<evidence type="ECO:0000313" key="4">
    <source>
        <dbReference type="Proteomes" id="UP001642487"/>
    </source>
</evidence>
<reference evidence="3 4" key="1">
    <citation type="submission" date="2024-03" db="EMBL/GenBank/DDBJ databases">
        <authorList>
            <person name="Gkanogiannis A."/>
            <person name="Becerra Lopez-Lavalle L."/>
        </authorList>
    </citation>
    <scope>NUCLEOTIDE SEQUENCE [LARGE SCALE GENOMIC DNA]</scope>
</reference>
<feature type="region of interest" description="Disordered" evidence="1">
    <location>
        <begin position="1"/>
        <end position="24"/>
    </location>
</feature>
<accession>A0ABP0YRB3</accession>
<organism evidence="3 4">
    <name type="scientific">Citrullus colocynthis</name>
    <name type="common">colocynth</name>
    <dbReference type="NCBI Taxonomy" id="252529"/>
    <lineage>
        <taxon>Eukaryota</taxon>
        <taxon>Viridiplantae</taxon>
        <taxon>Streptophyta</taxon>
        <taxon>Embryophyta</taxon>
        <taxon>Tracheophyta</taxon>
        <taxon>Spermatophyta</taxon>
        <taxon>Magnoliopsida</taxon>
        <taxon>eudicotyledons</taxon>
        <taxon>Gunneridae</taxon>
        <taxon>Pentapetalae</taxon>
        <taxon>rosids</taxon>
        <taxon>fabids</taxon>
        <taxon>Cucurbitales</taxon>
        <taxon>Cucurbitaceae</taxon>
        <taxon>Benincaseae</taxon>
        <taxon>Citrullus</taxon>
    </lineage>
</organism>
<dbReference type="InterPro" id="IPR029481">
    <property type="entry name" value="ABC_trans_N"/>
</dbReference>
<evidence type="ECO:0000313" key="3">
    <source>
        <dbReference type="EMBL" id="CAK9323072.1"/>
    </source>
</evidence>
<gene>
    <name evidence="3" type="ORF">CITCOLO1_LOCUS15243</name>
</gene>
<dbReference type="EMBL" id="OZ021739">
    <property type="protein sequence ID" value="CAK9323072.1"/>
    <property type="molecule type" value="Genomic_DNA"/>
</dbReference>